<dbReference type="EMBL" id="JAFCMP010000124">
    <property type="protein sequence ID" value="KAG5185719.1"/>
    <property type="molecule type" value="Genomic_DNA"/>
</dbReference>
<protein>
    <submittedName>
        <fullName evidence="1">Uncharacterized protein</fullName>
    </submittedName>
</protein>
<organism evidence="1 2">
    <name type="scientific">Tribonema minus</name>
    <dbReference type="NCBI Taxonomy" id="303371"/>
    <lineage>
        <taxon>Eukaryota</taxon>
        <taxon>Sar</taxon>
        <taxon>Stramenopiles</taxon>
        <taxon>Ochrophyta</taxon>
        <taxon>PX clade</taxon>
        <taxon>Xanthophyceae</taxon>
        <taxon>Tribonematales</taxon>
        <taxon>Tribonemataceae</taxon>
        <taxon>Tribonema</taxon>
    </lineage>
</organism>
<name>A0A835Z923_9STRA</name>
<dbReference type="AlphaFoldDB" id="A0A835Z923"/>
<reference evidence="1" key="1">
    <citation type="submission" date="2021-02" db="EMBL/GenBank/DDBJ databases">
        <title>First Annotated Genome of the Yellow-green Alga Tribonema minus.</title>
        <authorList>
            <person name="Mahan K.M."/>
        </authorList>
    </citation>
    <scope>NUCLEOTIDE SEQUENCE</scope>
    <source>
        <strain evidence="1">UTEX B ZZ1240</strain>
    </source>
</reference>
<comment type="caution">
    <text evidence="1">The sequence shown here is derived from an EMBL/GenBank/DDBJ whole genome shotgun (WGS) entry which is preliminary data.</text>
</comment>
<sequence>MLVHTHARCLKTAAADLCAQSRSVYHTLVVMSVCCALIRKRRLRCCLAPAEKLALIMVASARVHGMKAVSHQRRFVLVAITATLLASVSSTASALPSPHHDEQQALRSAIHALQASAADRKLVDCVAQADATCGPGTACATCVVAFTDAADAFKKAVKELAQGDPVGSDPVTTCIDNEAAAAAELKAAQTGVTCVAVPEPCTAVAANAPCCITSNFTGDRAACDDALASGCSR</sequence>
<evidence type="ECO:0000313" key="1">
    <source>
        <dbReference type="EMBL" id="KAG5185719.1"/>
    </source>
</evidence>
<accession>A0A835Z923</accession>
<dbReference type="Proteomes" id="UP000664859">
    <property type="component" value="Unassembled WGS sequence"/>
</dbReference>
<gene>
    <name evidence="1" type="ORF">JKP88DRAFT_244348</name>
</gene>
<proteinExistence type="predicted"/>
<evidence type="ECO:0000313" key="2">
    <source>
        <dbReference type="Proteomes" id="UP000664859"/>
    </source>
</evidence>
<keyword evidence="2" id="KW-1185">Reference proteome</keyword>